<dbReference type="AlphaFoldDB" id="A0A8X6QRB9"/>
<evidence type="ECO:0000256" key="1">
    <source>
        <dbReference type="SAM" id="MobiDB-lite"/>
    </source>
</evidence>
<name>A0A8X6QRB9_NEPPI</name>
<feature type="region of interest" description="Disordered" evidence="1">
    <location>
        <begin position="72"/>
        <end position="94"/>
    </location>
</feature>
<accession>A0A8X6QRB9</accession>
<evidence type="ECO:0000313" key="2">
    <source>
        <dbReference type="EMBL" id="GFU39055.1"/>
    </source>
</evidence>
<dbReference type="Proteomes" id="UP000887013">
    <property type="component" value="Unassembled WGS sequence"/>
</dbReference>
<comment type="caution">
    <text evidence="2">The sequence shown here is derived from an EMBL/GenBank/DDBJ whole genome shotgun (WGS) entry which is preliminary data.</text>
</comment>
<evidence type="ECO:0000313" key="3">
    <source>
        <dbReference type="Proteomes" id="UP000887013"/>
    </source>
</evidence>
<reference evidence="2" key="1">
    <citation type="submission" date="2020-08" db="EMBL/GenBank/DDBJ databases">
        <title>Multicomponent nature underlies the extraordinary mechanical properties of spider dragline silk.</title>
        <authorList>
            <person name="Kono N."/>
            <person name="Nakamura H."/>
            <person name="Mori M."/>
            <person name="Yoshida Y."/>
            <person name="Ohtoshi R."/>
            <person name="Malay A.D."/>
            <person name="Moran D.A.P."/>
            <person name="Tomita M."/>
            <person name="Numata K."/>
            <person name="Arakawa K."/>
        </authorList>
    </citation>
    <scope>NUCLEOTIDE SEQUENCE</scope>
</reference>
<sequence>MRRVPNPSDRWNLPSHPAFRWLRNDETVPDKSVLNLDAFLGTIAVGKSLTDFELPNVFERALQLTCHNPVAMSGSSVHSCHRRDTKRATGQIAH</sequence>
<dbReference type="EMBL" id="BMAW01131348">
    <property type="protein sequence ID" value="GFU39055.1"/>
    <property type="molecule type" value="Genomic_DNA"/>
</dbReference>
<keyword evidence="3" id="KW-1185">Reference proteome</keyword>
<gene>
    <name evidence="2" type="ORF">NPIL_106131</name>
</gene>
<protein>
    <submittedName>
        <fullName evidence="2">Uncharacterized protein</fullName>
    </submittedName>
</protein>
<organism evidence="2 3">
    <name type="scientific">Nephila pilipes</name>
    <name type="common">Giant wood spider</name>
    <name type="synonym">Nephila maculata</name>
    <dbReference type="NCBI Taxonomy" id="299642"/>
    <lineage>
        <taxon>Eukaryota</taxon>
        <taxon>Metazoa</taxon>
        <taxon>Ecdysozoa</taxon>
        <taxon>Arthropoda</taxon>
        <taxon>Chelicerata</taxon>
        <taxon>Arachnida</taxon>
        <taxon>Araneae</taxon>
        <taxon>Araneomorphae</taxon>
        <taxon>Entelegynae</taxon>
        <taxon>Araneoidea</taxon>
        <taxon>Nephilidae</taxon>
        <taxon>Nephila</taxon>
    </lineage>
</organism>
<proteinExistence type="predicted"/>